<sequence>MHVKGSPTSDVSPPRTPHTCEALTAVVRVRFLKSGVGGSPTSVLPGAWPDQQKYVSIAKVPAVCITLVECSLQQARQHSTILLADDPQAFLFTTHRGQEPNLQRLAADLRERLDQAYSLGCGIAAEVELLGSTHDSTWAIESSGQNW</sequence>
<keyword evidence="5" id="KW-1185">Reference proteome</keyword>
<dbReference type="EMBL" id="GDKF01006734">
    <property type="protein sequence ID" value="JAT71888.1"/>
    <property type="molecule type" value="Transcribed_RNA"/>
</dbReference>
<dbReference type="EMBL" id="KL662106">
    <property type="protein sequence ID" value="KFM24294.1"/>
    <property type="molecule type" value="Genomic_DNA"/>
</dbReference>
<dbReference type="Proteomes" id="UP000028924">
    <property type="component" value="Unassembled WGS sequence"/>
</dbReference>
<dbReference type="EMBL" id="QOKY01000151">
    <property type="protein sequence ID" value="RMZ56247.1"/>
    <property type="molecule type" value="Genomic_DNA"/>
</dbReference>
<reference evidence="4" key="5">
    <citation type="submission" date="2018-11" db="EMBL/GenBank/DDBJ databases">
        <title>Characterization of plant carbon substrate utilization by Auxenochlorella protothecoides.</title>
        <authorList>
            <person name="Vogler B.W."/>
            <person name="Starkenburg S.R."/>
            <person name="Sudasinghe N."/>
            <person name="Schambach J.Y."/>
            <person name="Rollin J.A."/>
            <person name="Pattathil S."/>
            <person name="Barry A.N."/>
        </authorList>
    </citation>
    <scope>NUCLEOTIDE SEQUENCE [LARGE SCALE GENOMIC DNA]</scope>
    <source>
        <strain evidence="4">UTEX 25</strain>
    </source>
</reference>
<evidence type="ECO:0000313" key="4">
    <source>
        <dbReference type="EMBL" id="RMZ56247.1"/>
    </source>
</evidence>
<reference evidence="6" key="3">
    <citation type="journal article" date="2018" name="Algal Res.">
        <title>Characterization of plant carbon substrate utilization by Auxenochlorella protothecoides.</title>
        <authorList>
            <person name="Vogler B.W."/>
            <person name="Starkenburg S.R."/>
            <person name="Sudasinghe N."/>
            <person name="Schambach J.Y."/>
            <person name="Rollin J.A."/>
            <person name="Pattathil S."/>
            <person name="Barry A.N."/>
        </authorList>
    </citation>
    <scope>NUCLEOTIDE SEQUENCE [LARGE SCALE GENOMIC DNA]</scope>
    <source>
        <strain evidence="6">UTEX 25</strain>
    </source>
</reference>
<dbReference type="AlphaFoldDB" id="A0A087SEZ0"/>
<dbReference type="Proteomes" id="UP000279271">
    <property type="component" value="Unassembled WGS sequence"/>
</dbReference>
<protein>
    <submittedName>
        <fullName evidence="3">Uncharacterized protein</fullName>
    </submittedName>
</protein>
<evidence type="ECO:0000313" key="5">
    <source>
        <dbReference type="Proteomes" id="UP000028924"/>
    </source>
</evidence>
<evidence type="ECO:0000313" key="2">
    <source>
        <dbReference type="EMBL" id="JAT75347.1"/>
    </source>
</evidence>
<dbReference type="KEGG" id="apro:F751_5136"/>
<reference evidence="3 5" key="1">
    <citation type="journal article" date="2014" name="BMC Genomics">
        <title>Oil accumulation mechanisms of the oleaginous microalga Chlorella protothecoides revealed through its genome, transcriptomes, and proteomes.</title>
        <authorList>
            <person name="Gao C."/>
            <person name="Wang Y."/>
            <person name="Shen Y."/>
            <person name="Yan D."/>
            <person name="He X."/>
            <person name="Dai J."/>
            <person name="Wu Q."/>
        </authorList>
    </citation>
    <scope>NUCLEOTIDE SEQUENCE [LARGE SCALE GENOMIC DNA]</scope>
    <source>
        <strain evidence="3 5">0710</strain>
    </source>
</reference>
<reference evidence="1" key="2">
    <citation type="submission" date="2015-08" db="EMBL/GenBank/DDBJ databases">
        <authorList>
            <person name="Babu N.S."/>
            <person name="Beckwith C.J."/>
            <person name="Beseler K.G."/>
            <person name="Brison A."/>
            <person name="Carone J.V."/>
            <person name="Caskin T.P."/>
            <person name="Diamond M."/>
            <person name="Durham M.E."/>
            <person name="Foxe J.M."/>
            <person name="Go M."/>
            <person name="Henderson B.A."/>
            <person name="Jones I.B."/>
            <person name="McGettigan J.A."/>
            <person name="Micheletti S.J."/>
            <person name="Nasrallah M.E."/>
            <person name="Ortiz D."/>
            <person name="Piller C.R."/>
            <person name="Privatt S.R."/>
            <person name="Schneider S.L."/>
            <person name="Sharp S."/>
            <person name="Smith T.C."/>
            <person name="Stanton J.D."/>
            <person name="Ullery H.E."/>
            <person name="Wilson R.J."/>
            <person name="Serrano M.G."/>
            <person name="Buck G."/>
            <person name="Lee V."/>
            <person name="Wang Y."/>
            <person name="Carvalho R."/>
            <person name="Voegtly L."/>
            <person name="Shi R."/>
            <person name="Duckworth R."/>
            <person name="Johnson A."/>
            <person name="Loviza R."/>
            <person name="Walstead R."/>
            <person name="Shah Z."/>
            <person name="Kiflezghi M."/>
            <person name="Wade K."/>
            <person name="Ball S.L."/>
            <person name="Bradley K.W."/>
            <person name="Asai D.J."/>
            <person name="Bowman C.A."/>
            <person name="Russell D.A."/>
            <person name="Pope W.H."/>
            <person name="Jacobs-Sera D."/>
            <person name="Hendrix R.W."/>
            <person name="Hatfull G.F."/>
        </authorList>
    </citation>
    <scope>NUCLEOTIDE SEQUENCE</scope>
</reference>
<evidence type="ECO:0000313" key="6">
    <source>
        <dbReference type="Proteomes" id="UP000279271"/>
    </source>
</evidence>
<evidence type="ECO:0000313" key="3">
    <source>
        <dbReference type="EMBL" id="KFM24294.1"/>
    </source>
</evidence>
<evidence type="ECO:0000313" key="1">
    <source>
        <dbReference type="EMBL" id="JAT71888.1"/>
    </source>
</evidence>
<dbReference type="GeneID" id="23616527"/>
<dbReference type="EMBL" id="GDKF01003275">
    <property type="protein sequence ID" value="JAT75347.1"/>
    <property type="molecule type" value="Transcribed_RNA"/>
</dbReference>
<organism evidence="3 5">
    <name type="scientific">Auxenochlorella protothecoides</name>
    <name type="common">Green microalga</name>
    <name type="synonym">Chlorella protothecoides</name>
    <dbReference type="NCBI Taxonomy" id="3075"/>
    <lineage>
        <taxon>Eukaryota</taxon>
        <taxon>Viridiplantae</taxon>
        <taxon>Chlorophyta</taxon>
        <taxon>core chlorophytes</taxon>
        <taxon>Trebouxiophyceae</taxon>
        <taxon>Chlorellales</taxon>
        <taxon>Chlorellaceae</taxon>
        <taxon>Auxenochlorella</taxon>
    </lineage>
</organism>
<dbReference type="RefSeq" id="XP_011397181.1">
    <property type="nucleotide sequence ID" value="XM_011398879.1"/>
</dbReference>
<name>A0A087SEZ0_AUXPR</name>
<reference evidence="4" key="4">
    <citation type="submission" date="2018-10" db="EMBL/GenBank/DDBJ databases">
        <authorList>
            <person name="Hovde B."/>
            <person name="Zhang X."/>
        </authorList>
    </citation>
    <scope>NUCLEOTIDE SEQUENCE [LARGE SCALE GENOMIC DNA]</scope>
    <source>
        <strain evidence="4">UTEX 25</strain>
    </source>
</reference>
<proteinExistence type="predicted"/>
<accession>A0A087SEZ0</accession>
<gene>
    <name evidence="4" type="ORF">APUTEX25_002437</name>
    <name evidence="3" type="ORF">F751_5136</name>
    <name evidence="1" type="ORF">g.8030</name>
    <name evidence="2" type="ORF">g.8032</name>
</gene>